<dbReference type="RefSeq" id="WP_074723761.1">
    <property type="nucleotide sequence ID" value="NZ_CBCRVS010000009.1"/>
</dbReference>
<dbReference type="OrthoDB" id="9758211at2"/>
<evidence type="ECO:0000259" key="1">
    <source>
        <dbReference type="PROSITE" id="PS50234"/>
    </source>
</evidence>
<dbReference type="Pfam" id="PF00092">
    <property type="entry name" value="VWA"/>
    <property type="match status" value="1"/>
</dbReference>
<dbReference type="InterPro" id="IPR051928">
    <property type="entry name" value="NorD/CobT"/>
</dbReference>
<protein>
    <submittedName>
        <fullName evidence="2">Nitric oxide reductase NorD protein</fullName>
    </submittedName>
</protein>
<sequence>MGFELDEYLVGKFFKQLKKSRKIDPEIVARTVLLNDVKPRLTILARALTGDPIDIYPAEREGGYKNNNFFLPISFSDLENTNENLTFYLFRVVYLSIQKRLEFNWKPPTERKQSLELSQQKALETSEEILSILFAEFSIDADFHSKIKNHFTQKATDKITADYSWLYGKWMQNEIELNSNKKLDNFSDKIKKAKEQQPTTTLKATAVEEVITVELDKKQQEDYVMLHNFEKVETAEEFNGVWRDFDGSDELDEHQDALEELSMKYTVRVDDTAHSVYQADFVENATISESAEVDAKGFHIKYDEWDFDKRNYKDNFCKVYPKSQLKTDANYYKNTITKNAATLMGLRKMLTSVNNKMQQQKRQNQGEEFDLDALTDLYVDVHSKRTPSENVYISNRKKDKDLSILLLLDISLSSDSYAAGNRVIDVEKEVSILFGEMLNEFNIDFSIDSFYSKTRNYSTYLTVKDFDEKWDVAKHKIGAIEPNGYTRIGAALRHAGARLDSRSTKNKWVILISDGKPNDYDKYEGKYGINDVKQALRELNRRNINSYALAIEAQAKYYLPQMFGQNHYQILTTPVELLQSLVKLYEKIKHQK</sequence>
<gene>
    <name evidence="2" type="ORF">SAMN05444355_10916</name>
</gene>
<proteinExistence type="predicted"/>
<dbReference type="EMBL" id="FOFZ01000009">
    <property type="protein sequence ID" value="SER27106.1"/>
    <property type="molecule type" value="Genomic_DNA"/>
</dbReference>
<feature type="domain" description="VWFA" evidence="1">
    <location>
        <begin position="403"/>
        <end position="588"/>
    </location>
</feature>
<dbReference type="InterPro" id="IPR002035">
    <property type="entry name" value="VWF_A"/>
</dbReference>
<dbReference type="SMART" id="SM00327">
    <property type="entry name" value="VWA"/>
    <property type="match status" value="1"/>
</dbReference>
<name>A0A1H9MTR1_FLAFI</name>
<dbReference type="PANTHER" id="PTHR41248">
    <property type="entry name" value="NORD PROTEIN"/>
    <property type="match status" value="1"/>
</dbReference>
<accession>A0A1H9MTR1</accession>
<evidence type="ECO:0000313" key="3">
    <source>
        <dbReference type="Proteomes" id="UP000183658"/>
    </source>
</evidence>
<organism evidence="2 3">
    <name type="scientific">Flavobacterium frigoris</name>
    <dbReference type="NCBI Taxonomy" id="229204"/>
    <lineage>
        <taxon>Bacteria</taxon>
        <taxon>Pseudomonadati</taxon>
        <taxon>Bacteroidota</taxon>
        <taxon>Flavobacteriia</taxon>
        <taxon>Flavobacteriales</taxon>
        <taxon>Flavobacteriaceae</taxon>
        <taxon>Flavobacterium</taxon>
    </lineage>
</organism>
<dbReference type="AlphaFoldDB" id="A0A1H9MTR1"/>
<dbReference type="Gene3D" id="3.40.50.410">
    <property type="entry name" value="von Willebrand factor, type A domain"/>
    <property type="match status" value="1"/>
</dbReference>
<dbReference type="InterPro" id="IPR036465">
    <property type="entry name" value="vWFA_dom_sf"/>
</dbReference>
<evidence type="ECO:0000313" key="2">
    <source>
        <dbReference type="EMBL" id="SER27106.1"/>
    </source>
</evidence>
<reference evidence="3" key="1">
    <citation type="submission" date="2016-10" db="EMBL/GenBank/DDBJ databases">
        <authorList>
            <person name="Varghese N."/>
            <person name="Submissions S."/>
        </authorList>
    </citation>
    <scope>NUCLEOTIDE SEQUENCE [LARGE SCALE GENOMIC DNA]</scope>
    <source>
        <strain evidence="3">DSM 15719</strain>
    </source>
</reference>
<dbReference type="PANTHER" id="PTHR41248:SF1">
    <property type="entry name" value="NORD PROTEIN"/>
    <property type="match status" value="1"/>
</dbReference>
<dbReference type="SUPFAM" id="SSF53300">
    <property type="entry name" value="vWA-like"/>
    <property type="match status" value="1"/>
</dbReference>
<keyword evidence="3" id="KW-1185">Reference proteome</keyword>
<dbReference type="Proteomes" id="UP000183658">
    <property type="component" value="Unassembled WGS sequence"/>
</dbReference>
<dbReference type="PROSITE" id="PS50234">
    <property type="entry name" value="VWFA"/>
    <property type="match status" value="1"/>
</dbReference>